<proteinExistence type="predicted"/>
<dbReference type="Proteomes" id="UP000320762">
    <property type="component" value="Unassembled WGS sequence"/>
</dbReference>
<dbReference type="OrthoDB" id="2844016at2759"/>
<feature type="signal peptide" evidence="1">
    <location>
        <begin position="1"/>
        <end position="23"/>
    </location>
</feature>
<reference evidence="2 3" key="1">
    <citation type="journal article" date="2019" name="New Phytol.">
        <title>Comparative genomics reveals unique wood-decay strategies and fruiting body development in the Schizophyllaceae.</title>
        <authorList>
            <person name="Almasi E."/>
            <person name="Sahu N."/>
            <person name="Krizsan K."/>
            <person name="Balint B."/>
            <person name="Kovacs G.M."/>
            <person name="Kiss B."/>
            <person name="Cseklye J."/>
            <person name="Drula E."/>
            <person name="Henrissat B."/>
            <person name="Nagy I."/>
            <person name="Chovatia M."/>
            <person name="Adam C."/>
            <person name="LaButti K."/>
            <person name="Lipzen A."/>
            <person name="Riley R."/>
            <person name="Grigoriev I.V."/>
            <person name="Nagy L.G."/>
        </authorList>
    </citation>
    <scope>NUCLEOTIDE SEQUENCE [LARGE SCALE GENOMIC DNA]</scope>
    <source>
        <strain evidence="2 3">NL-1724</strain>
    </source>
</reference>
<evidence type="ECO:0000313" key="2">
    <source>
        <dbReference type="EMBL" id="TRM61003.1"/>
    </source>
</evidence>
<protein>
    <submittedName>
        <fullName evidence="2">Uncharacterized protein</fullName>
    </submittedName>
</protein>
<keyword evidence="3" id="KW-1185">Reference proteome</keyword>
<evidence type="ECO:0000256" key="1">
    <source>
        <dbReference type="SAM" id="SignalP"/>
    </source>
</evidence>
<sequence length="179" mass="18532">MSPRTSLISVFSLGLAALSGVVAQDTLPYNFALAALNVTEPNANSTGAPLTLSSTGASTGVVGFMTATVASVGYDDWTGFSLEGGVVNAHFKDGATVANATATDSGDWMGFVTGNVDVSTVQYSVVESEGVEFSKLALNGDADSWSLCPWNVGLPKVGVMYKATERFCYAVTLQIVPLE</sequence>
<evidence type="ECO:0000313" key="3">
    <source>
        <dbReference type="Proteomes" id="UP000320762"/>
    </source>
</evidence>
<keyword evidence="1" id="KW-0732">Signal</keyword>
<dbReference type="AlphaFoldDB" id="A0A550C876"/>
<gene>
    <name evidence="2" type="ORF">BD626DRAFT_96435</name>
</gene>
<organism evidence="2 3">
    <name type="scientific">Schizophyllum amplum</name>
    <dbReference type="NCBI Taxonomy" id="97359"/>
    <lineage>
        <taxon>Eukaryota</taxon>
        <taxon>Fungi</taxon>
        <taxon>Dikarya</taxon>
        <taxon>Basidiomycota</taxon>
        <taxon>Agaricomycotina</taxon>
        <taxon>Agaricomycetes</taxon>
        <taxon>Agaricomycetidae</taxon>
        <taxon>Agaricales</taxon>
        <taxon>Schizophyllaceae</taxon>
        <taxon>Schizophyllum</taxon>
    </lineage>
</organism>
<feature type="chain" id="PRO_5022168392" evidence="1">
    <location>
        <begin position="24"/>
        <end position="179"/>
    </location>
</feature>
<accession>A0A550C876</accession>
<comment type="caution">
    <text evidence="2">The sequence shown here is derived from an EMBL/GenBank/DDBJ whole genome shotgun (WGS) entry which is preliminary data.</text>
</comment>
<name>A0A550C876_9AGAR</name>
<dbReference type="EMBL" id="VDMD01000019">
    <property type="protein sequence ID" value="TRM61003.1"/>
    <property type="molecule type" value="Genomic_DNA"/>
</dbReference>